<evidence type="ECO:0000313" key="2">
    <source>
        <dbReference type="Proteomes" id="UP000093391"/>
    </source>
</evidence>
<gene>
    <name evidence="1" type="ORF">BFG52_14940</name>
</gene>
<keyword evidence="2" id="KW-1185">Reference proteome</keyword>
<dbReference type="PROSITE" id="PS51257">
    <property type="entry name" value="PROKAR_LIPOPROTEIN"/>
    <property type="match status" value="1"/>
</dbReference>
<evidence type="ECO:0008006" key="3">
    <source>
        <dbReference type="Google" id="ProtNLM"/>
    </source>
</evidence>
<name>A0A1B2M2V9_9GAMM</name>
<reference evidence="1 2" key="1">
    <citation type="submission" date="2016-08" db="EMBL/GenBank/DDBJ databases">
        <authorList>
            <person name="Seilhamer J.J."/>
        </authorList>
    </citation>
    <scope>NUCLEOTIDE SEQUENCE [LARGE SCALE GENOMIC DNA]</scope>
    <source>
        <strain evidence="1 2">BRTC-1</strain>
    </source>
</reference>
<evidence type="ECO:0000313" key="1">
    <source>
        <dbReference type="EMBL" id="AOA59514.1"/>
    </source>
</evidence>
<dbReference type="EMBL" id="CP016895">
    <property type="protein sequence ID" value="AOA59514.1"/>
    <property type="molecule type" value="Genomic_DNA"/>
</dbReference>
<sequence>MGKFLSGILLPFILFASGILLLSCTPPPEDTAAHERSSASASVASTPKDSSLLATIQDIARVQLQTSRYISQIKQSQADLQDALAQGDRPAIQNSLAALNQQLTDFKLALNEVNLSTAEATALRQNIIQVTDKLLNNANLKDQSILATQNIEKIQIQLDRIQNDIFKLNTLFEATTTTEDAASSTTAQHSTKTSN</sequence>
<dbReference type="AlphaFoldDB" id="A0A1B2M2V9"/>
<dbReference type="KEGG" id="ala:BFG52_14940"/>
<organism evidence="1 2">
    <name type="scientific">Acinetobacter larvae</name>
    <dbReference type="NCBI Taxonomy" id="1789224"/>
    <lineage>
        <taxon>Bacteria</taxon>
        <taxon>Pseudomonadati</taxon>
        <taxon>Pseudomonadota</taxon>
        <taxon>Gammaproteobacteria</taxon>
        <taxon>Moraxellales</taxon>
        <taxon>Moraxellaceae</taxon>
        <taxon>Acinetobacter</taxon>
    </lineage>
</organism>
<accession>A0A1B2M2V9</accession>
<proteinExistence type="predicted"/>
<dbReference type="Proteomes" id="UP000093391">
    <property type="component" value="Chromosome"/>
</dbReference>
<dbReference type="RefSeq" id="WP_067558000.1">
    <property type="nucleotide sequence ID" value="NZ_CP016895.1"/>
</dbReference>
<protein>
    <recommendedName>
        <fullName evidence="3">Lipoprotein</fullName>
    </recommendedName>
</protein>
<dbReference type="OrthoDB" id="6713313at2"/>